<feature type="transmembrane region" description="Helical" evidence="1">
    <location>
        <begin position="28"/>
        <end position="47"/>
    </location>
</feature>
<proteinExistence type="predicted"/>
<keyword evidence="1" id="KW-0472">Membrane</keyword>
<keyword evidence="4" id="KW-1185">Reference proteome</keyword>
<feature type="transmembrane region" description="Helical" evidence="1">
    <location>
        <begin position="6"/>
        <end position="21"/>
    </location>
</feature>
<keyword evidence="1" id="KW-0812">Transmembrane</keyword>
<name>A0A1S7FWN1_9LIST</name>
<feature type="transmembrane region" description="Helical" evidence="1">
    <location>
        <begin position="124"/>
        <end position="154"/>
    </location>
</feature>
<dbReference type="GO" id="GO:0005886">
    <property type="term" value="C:plasma membrane"/>
    <property type="evidence" value="ECO:0007669"/>
    <property type="project" value="TreeGrafter"/>
</dbReference>
<dbReference type="Gene3D" id="3.40.50.620">
    <property type="entry name" value="HUPs"/>
    <property type="match status" value="1"/>
</dbReference>
<dbReference type="EMBL" id="CP011102">
    <property type="protein sequence ID" value="AQY51803.1"/>
    <property type="molecule type" value="Genomic_DNA"/>
</dbReference>
<dbReference type="RefSeq" id="WP_036060016.1">
    <property type="nucleotide sequence ID" value="NZ_CP011102.1"/>
</dbReference>
<dbReference type="InterPro" id="IPR051599">
    <property type="entry name" value="Cell_Envelope_Assoc"/>
</dbReference>
<dbReference type="InterPro" id="IPR014729">
    <property type="entry name" value="Rossmann-like_a/b/a_fold"/>
</dbReference>
<accession>A0A1S7FWN1</accession>
<dbReference type="KEGG" id="lwi:UE46_12725"/>
<evidence type="ECO:0000313" key="4">
    <source>
        <dbReference type="Proteomes" id="UP000223060"/>
    </source>
</evidence>
<dbReference type="PANTHER" id="PTHR30336">
    <property type="entry name" value="INNER MEMBRANE PROTEIN, PROBABLE PERMEASE"/>
    <property type="match status" value="1"/>
</dbReference>
<evidence type="ECO:0000259" key="2">
    <source>
        <dbReference type="Pfam" id="PF02698"/>
    </source>
</evidence>
<feature type="transmembrane region" description="Helical" evidence="1">
    <location>
        <begin position="323"/>
        <end position="342"/>
    </location>
</feature>
<dbReference type="PANTHER" id="PTHR30336:SF18">
    <property type="entry name" value="MEMBRANE PROTEIN"/>
    <property type="match status" value="1"/>
</dbReference>
<reference evidence="4" key="1">
    <citation type="submission" date="2015-03" db="EMBL/GenBank/DDBJ databases">
        <authorList>
            <person name="Ferrari E."/>
            <person name="Walter M.C."/>
            <person name="Huptas C."/>
            <person name="Scherer S."/>
            <person name="Mueller-Herbst S."/>
        </authorList>
    </citation>
    <scope>NUCLEOTIDE SEQUENCE [LARGE SCALE GENOMIC DNA]</scope>
    <source>
        <strain evidence="4">LWP01</strain>
    </source>
</reference>
<keyword evidence="1" id="KW-1133">Transmembrane helix</keyword>
<dbReference type="FunFam" id="3.40.50.620:FF:000150">
    <property type="entry name" value="Integral membrane protein"/>
    <property type="match status" value="1"/>
</dbReference>
<gene>
    <name evidence="3" type="ORF">UE46_12725</name>
</gene>
<dbReference type="InterPro" id="IPR003848">
    <property type="entry name" value="DUF218"/>
</dbReference>
<feature type="transmembrane region" description="Helical" evidence="1">
    <location>
        <begin position="95"/>
        <end position="118"/>
    </location>
</feature>
<dbReference type="CDD" id="cd06259">
    <property type="entry name" value="YdcF-like"/>
    <property type="match status" value="1"/>
</dbReference>
<dbReference type="GO" id="GO:0000270">
    <property type="term" value="P:peptidoglycan metabolic process"/>
    <property type="evidence" value="ECO:0007669"/>
    <property type="project" value="TreeGrafter"/>
</dbReference>
<feature type="domain" description="DUF218" evidence="2">
    <location>
        <begin position="164"/>
        <end position="311"/>
    </location>
</feature>
<feature type="transmembrane region" description="Helical" evidence="1">
    <location>
        <begin position="53"/>
        <end position="83"/>
    </location>
</feature>
<dbReference type="GO" id="GO:0043164">
    <property type="term" value="P:Gram-negative-bacterium-type cell wall biogenesis"/>
    <property type="evidence" value="ECO:0007669"/>
    <property type="project" value="TreeGrafter"/>
</dbReference>
<evidence type="ECO:0000256" key="1">
    <source>
        <dbReference type="SAM" id="Phobius"/>
    </source>
</evidence>
<organism evidence="3 4">
    <name type="scientific">Listeria weihenstephanensis</name>
    <dbReference type="NCBI Taxonomy" id="1006155"/>
    <lineage>
        <taxon>Bacteria</taxon>
        <taxon>Bacillati</taxon>
        <taxon>Bacillota</taxon>
        <taxon>Bacilli</taxon>
        <taxon>Bacillales</taxon>
        <taxon>Listeriaceae</taxon>
        <taxon>Listeria</taxon>
    </lineage>
</organism>
<dbReference type="AlphaFoldDB" id="A0A1S7FWN1"/>
<dbReference type="Proteomes" id="UP000223060">
    <property type="component" value="Chromosome"/>
</dbReference>
<protein>
    <submittedName>
        <fullName evidence="3">Membrane protein</fullName>
    </submittedName>
</protein>
<sequence length="343" mass="38675">MVLAYIAGFFIILFLILFMIDKRRVSNGIFLTLALFFTILAVAYGLMSTDSNLIALIVIGVFFLILALFPFLIIGLGIGLVYNGRLMVKREGRKIPNLLTLFVGIMILVLIVLIILQVTIFHSIWLSIFFTALFLILGYFSFLLFSFLISSYIYQYNRPRLKQDFIIVLGSGLIDGTRVPPLLASRLDRAIVFYHKQTAKKFAAQIIVSGGQGPNEFVSEAFAMKNYLLDKGIPEDHVLMEDLSVNTLQNMRFSKTLMDDLKPKYRSIFVTNNFHLFRASLYARKAGLKSQGISSKTALYYLPNALMREFIAIIVMYKGWHITVTALILLGMLALGVVTIAFG</sequence>
<dbReference type="Pfam" id="PF02698">
    <property type="entry name" value="DUF218"/>
    <property type="match status" value="1"/>
</dbReference>
<evidence type="ECO:0000313" key="3">
    <source>
        <dbReference type="EMBL" id="AQY51803.1"/>
    </source>
</evidence>